<evidence type="ECO:0000313" key="7">
    <source>
        <dbReference type="Proteomes" id="UP001619911"/>
    </source>
</evidence>
<dbReference type="SMART" id="SM00091">
    <property type="entry name" value="PAS"/>
    <property type="match status" value="2"/>
</dbReference>
<dbReference type="InterPro" id="IPR029787">
    <property type="entry name" value="Nucleotide_cyclase"/>
</dbReference>
<dbReference type="SUPFAM" id="SSF55073">
    <property type="entry name" value="Nucleotide cyclase"/>
    <property type="match status" value="1"/>
</dbReference>
<evidence type="ECO:0000313" key="6">
    <source>
        <dbReference type="EMBL" id="MFK2826934.1"/>
    </source>
</evidence>
<dbReference type="InterPro" id="IPR000160">
    <property type="entry name" value="GGDEF_dom"/>
</dbReference>
<feature type="coiled-coil region" evidence="1">
    <location>
        <begin position="130"/>
        <end position="157"/>
    </location>
</feature>
<dbReference type="Gene3D" id="3.30.70.270">
    <property type="match status" value="1"/>
</dbReference>
<evidence type="ECO:0000259" key="4">
    <source>
        <dbReference type="PROSITE" id="PS50883"/>
    </source>
</evidence>
<feature type="domain" description="PAS" evidence="2">
    <location>
        <begin position="147"/>
        <end position="217"/>
    </location>
</feature>
<dbReference type="InterPro" id="IPR000700">
    <property type="entry name" value="PAS-assoc_C"/>
</dbReference>
<dbReference type="InterPro" id="IPR001610">
    <property type="entry name" value="PAC"/>
</dbReference>
<keyword evidence="7" id="KW-1185">Reference proteome</keyword>
<dbReference type="InterPro" id="IPR035965">
    <property type="entry name" value="PAS-like_dom_sf"/>
</dbReference>
<accession>A0ABW8IBQ6</accession>
<dbReference type="SMART" id="SM00267">
    <property type="entry name" value="GGDEF"/>
    <property type="match status" value="1"/>
</dbReference>
<feature type="domain" description="GGDEF" evidence="5">
    <location>
        <begin position="305"/>
        <end position="438"/>
    </location>
</feature>
<dbReference type="NCBIfam" id="TIGR00229">
    <property type="entry name" value="sensory_box"/>
    <property type="match status" value="2"/>
</dbReference>
<dbReference type="Gene3D" id="3.20.20.450">
    <property type="entry name" value="EAL domain"/>
    <property type="match status" value="1"/>
</dbReference>
<dbReference type="Pfam" id="PF08448">
    <property type="entry name" value="PAS_4"/>
    <property type="match status" value="1"/>
</dbReference>
<dbReference type="InterPro" id="IPR013656">
    <property type="entry name" value="PAS_4"/>
</dbReference>
<sequence>MHSYSQDRLMKGNESFESVLKELTDVTYALDQSSIVAITDRQGKILHVNDQFCKISKYEREELIGQDHRILNSNHHPKGFFKQMWTAIGSGEIWRGEIRNKAKDGSTYWVDTTIVPFLNKKGKPYQYVSIRNDISSRKRMEEEIRRSEEKYRLITENSSDLISVIDPEGSFRYVSPSHAAWLGHHLSELQSSQLFHWVHEEDQSSLRNEIELLSAKRRTSARVEFRIRTSKNKYKDMETRINPVWDEEGKVKKLVLVMRDVTERKKSERLIYHLAYHDTLTDLPNRRLFMNRLQKEVDQAKRSSSRLAVMFIDLDRFKHVNDSWGHESGDFILTEAAQRIQRALRSTDVVARLGGDEFTVLLTDAASTEEIERIAHRIQAHFQEPIELAGQIYTLTCSIGIARFPDHGKGADELLNKADTALYAVKERGRNGYAVFEASMEEKSLERILLENELRKAIHLEHFHIDYQPKMDISKDELIGMEALVRWNHPELGKIPPNQFIPLAEETGLILPLGEWVLRQGCRQNKEWQKKGYPPLKVSINMSVRQLAHPNIVDKIEGILKETELDPEWLELEVTESVFADIDHAADTLQSLRELGVHISIDDFGTGYSSFSYIKHLPVDTLKIDASFIRDIHQNEESQAIVQAVLALARTLGINVIAEGVENQEQLDILNADGCGQGQGFLFSKPLSNKDFEEYLKESIGAKRTEKRNGEIVI</sequence>
<dbReference type="CDD" id="cd01949">
    <property type="entry name" value="GGDEF"/>
    <property type="match status" value="1"/>
</dbReference>
<dbReference type="PROSITE" id="PS50887">
    <property type="entry name" value="GGDEF"/>
    <property type="match status" value="1"/>
</dbReference>
<dbReference type="EMBL" id="JAUIYO010000017">
    <property type="protein sequence ID" value="MFK2826934.1"/>
    <property type="molecule type" value="Genomic_DNA"/>
</dbReference>
<dbReference type="PROSITE" id="PS50112">
    <property type="entry name" value="PAS"/>
    <property type="match status" value="2"/>
</dbReference>
<evidence type="ECO:0000259" key="5">
    <source>
        <dbReference type="PROSITE" id="PS50887"/>
    </source>
</evidence>
<dbReference type="PANTHER" id="PTHR44757">
    <property type="entry name" value="DIGUANYLATE CYCLASE DGCP"/>
    <property type="match status" value="1"/>
</dbReference>
<dbReference type="NCBIfam" id="TIGR00254">
    <property type="entry name" value="GGDEF"/>
    <property type="match status" value="1"/>
</dbReference>
<gene>
    <name evidence="6" type="ORF">QYG89_14865</name>
</gene>
<dbReference type="Pfam" id="PF00563">
    <property type="entry name" value="EAL"/>
    <property type="match status" value="1"/>
</dbReference>
<keyword evidence="1" id="KW-0175">Coiled coil</keyword>
<dbReference type="PANTHER" id="PTHR44757:SF2">
    <property type="entry name" value="BIOFILM ARCHITECTURE MAINTENANCE PROTEIN MBAA"/>
    <property type="match status" value="1"/>
</dbReference>
<dbReference type="InterPro" id="IPR035919">
    <property type="entry name" value="EAL_sf"/>
</dbReference>
<evidence type="ECO:0000259" key="3">
    <source>
        <dbReference type="PROSITE" id="PS50113"/>
    </source>
</evidence>
<evidence type="ECO:0000256" key="1">
    <source>
        <dbReference type="SAM" id="Coils"/>
    </source>
</evidence>
<dbReference type="CDD" id="cd01948">
    <property type="entry name" value="EAL"/>
    <property type="match status" value="1"/>
</dbReference>
<dbReference type="PROSITE" id="PS50883">
    <property type="entry name" value="EAL"/>
    <property type="match status" value="1"/>
</dbReference>
<dbReference type="CDD" id="cd00130">
    <property type="entry name" value="PAS"/>
    <property type="match status" value="2"/>
</dbReference>
<feature type="domain" description="EAL" evidence="4">
    <location>
        <begin position="447"/>
        <end position="700"/>
    </location>
</feature>
<comment type="caution">
    <text evidence="6">The sequence shown here is derived from an EMBL/GenBank/DDBJ whole genome shotgun (WGS) entry which is preliminary data.</text>
</comment>
<dbReference type="SMART" id="SM00086">
    <property type="entry name" value="PAC"/>
    <property type="match status" value="2"/>
</dbReference>
<feature type="domain" description="PAC" evidence="3">
    <location>
        <begin position="221"/>
        <end position="273"/>
    </location>
</feature>
<dbReference type="SUPFAM" id="SSF55785">
    <property type="entry name" value="PYP-like sensor domain (PAS domain)"/>
    <property type="match status" value="2"/>
</dbReference>
<name>A0ABW8IBQ6_9BACI</name>
<dbReference type="InterPro" id="IPR052155">
    <property type="entry name" value="Biofilm_reg_signaling"/>
</dbReference>
<dbReference type="SMART" id="SM00052">
    <property type="entry name" value="EAL"/>
    <property type="match status" value="1"/>
</dbReference>
<organism evidence="6 7">
    <name type="scientific">Bacillus lumedeiriae</name>
    <dbReference type="NCBI Taxonomy" id="3058829"/>
    <lineage>
        <taxon>Bacteria</taxon>
        <taxon>Bacillati</taxon>
        <taxon>Bacillota</taxon>
        <taxon>Bacilli</taxon>
        <taxon>Bacillales</taxon>
        <taxon>Bacillaceae</taxon>
        <taxon>Bacillus</taxon>
    </lineage>
</organism>
<dbReference type="Gene3D" id="3.30.450.20">
    <property type="entry name" value="PAS domain"/>
    <property type="match status" value="2"/>
</dbReference>
<protein>
    <submittedName>
        <fullName evidence="6">EAL domain-containing protein</fullName>
    </submittedName>
</protein>
<dbReference type="InterPro" id="IPR043128">
    <property type="entry name" value="Rev_trsase/Diguanyl_cyclase"/>
</dbReference>
<dbReference type="Proteomes" id="UP001619911">
    <property type="component" value="Unassembled WGS sequence"/>
</dbReference>
<dbReference type="InterPro" id="IPR000014">
    <property type="entry name" value="PAS"/>
</dbReference>
<proteinExistence type="predicted"/>
<dbReference type="PROSITE" id="PS50113">
    <property type="entry name" value="PAC"/>
    <property type="match status" value="2"/>
</dbReference>
<feature type="domain" description="PAC" evidence="3">
    <location>
        <begin position="94"/>
        <end position="146"/>
    </location>
</feature>
<dbReference type="SUPFAM" id="SSF141868">
    <property type="entry name" value="EAL domain-like"/>
    <property type="match status" value="1"/>
</dbReference>
<dbReference type="Pfam" id="PF13426">
    <property type="entry name" value="PAS_9"/>
    <property type="match status" value="1"/>
</dbReference>
<reference evidence="6 7" key="1">
    <citation type="submission" date="2023-07" db="EMBL/GenBank/DDBJ databases">
        <title>Bacillus lucianemedeirus sp. nov, a new species isolated from an immunobiological production facility.</title>
        <authorList>
            <person name="Costa L.V."/>
            <person name="Miranda R.V.S.L."/>
            <person name="Brandao M.L.L."/>
            <person name="Reis C.M.F."/>
            <person name="Frazao A.M."/>
            <person name="Cruz F.V."/>
            <person name="Baio P.V.P."/>
            <person name="Veras J.F.C."/>
            <person name="Ramos J.N."/>
            <person name="Vieira V."/>
        </authorList>
    </citation>
    <scope>NUCLEOTIDE SEQUENCE [LARGE SCALE GENOMIC DNA]</scope>
    <source>
        <strain evidence="6 7">B190/17</strain>
    </source>
</reference>
<dbReference type="InterPro" id="IPR001633">
    <property type="entry name" value="EAL_dom"/>
</dbReference>
<dbReference type="Pfam" id="PF00990">
    <property type="entry name" value="GGDEF"/>
    <property type="match status" value="1"/>
</dbReference>
<evidence type="ECO:0000259" key="2">
    <source>
        <dbReference type="PROSITE" id="PS50112"/>
    </source>
</evidence>
<feature type="domain" description="PAS" evidence="2">
    <location>
        <begin position="16"/>
        <end position="78"/>
    </location>
</feature>